<gene>
    <name evidence="5" type="ORF">RIMI_LOCUS16410099</name>
</gene>
<dbReference type="EMBL" id="CAUEEQ010045779">
    <property type="protein sequence ID" value="CAJ0958452.1"/>
    <property type="molecule type" value="Genomic_DNA"/>
</dbReference>
<evidence type="ECO:0000256" key="1">
    <source>
        <dbReference type="ARBA" id="ARBA00022441"/>
    </source>
</evidence>
<evidence type="ECO:0000256" key="3">
    <source>
        <dbReference type="SAM" id="Phobius"/>
    </source>
</evidence>
<keyword evidence="3" id="KW-1133">Transmembrane helix</keyword>
<comment type="caution">
    <text evidence="5">The sequence shown here is derived from an EMBL/GenBank/DDBJ whole genome shotgun (WGS) entry which is preliminary data.</text>
</comment>
<dbReference type="PANTHER" id="PTHR46003:SF2">
    <property type="entry name" value="HOST CELL FACTOR 2"/>
    <property type="match status" value="1"/>
</dbReference>
<dbReference type="SUPFAM" id="SSF49265">
    <property type="entry name" value="Fibronectin type III"/>
    <property type="match status" value="1"/>
</dbReference>
<sequence>MAVDGNQGKHRVTKRGPALSYPMFTLVTGIFGRWRAVCVTALQRPNSDAAAIRIVVGIAAASLSVTVQLVLATTNSFHVKWNEIPTVEGYLLQLSPESPASTGAGKPAPLSEISALSSTITSTARAGPLHSQSGLVCPQRFEETGVDSPASPEVREDICHQNSSGLSSQVSTSGFVQHSASDHEVVEIKESLSEKPSLFSGNTEINGKLKGSKIGLHTSSKLNDVHDLDIGILTPEVSASCIVSSAQSMVTQQSIKTESSRTNGALVRDETSLAALTTHSEAAVSSGEQCTSQTTRTSTNGQTGEQTTQKNGWRLWYDVGIFQSNSAVVTHFFLLPDSSQSSTNKGGDVDFSDYMILKKHDLWPGSVYRFRVAAINGRGIGPFSKITQFKTCIPGFPGAPSSVKVTKGYHDSVEPEDHSV</sequence>
<dbReference type="PANTHER" id="PTHR46003">
    <property type="entry name" value="HOST CELL FACTOR"/>
    <property type="match status" value="1"/>
</dbReference>
<keyword evidence="3" id="KW-0472">Membrane</keyword>
<reference evidence="5" key="1">
    <citation type="submission" date="2023-07" db="EMBL/GenBank/DDBJ databases">
        <authorList>
            <person name="Stuckert A."/>
        </authorList>
    </citation>
    <scope>NUCLEOTIDE SEQUENCE</scope>
</reference>
<dbReference type="InterPro" id="IPR013783">
    <property type="entry name" value="Ig-like_fold"/>
</dbReference>
<dbReference type="InterPro" id="IPR003961">
    <property type="entry name" value="FN3_dom"/>
</dbReference>
<feature type="transmembrane region" description="Helical" evidence="3">
    <location>
        <begin position="20"/>
        <end position="38"/>
    </location>
</feature>
<feature type="domain" description="Fibronectin type-III" evidence="4">
    <location>
        <begin position="297"/>
        <end position="394"/>
    </location>
</feature>
<evidence type="ECO:0000259" key="4">
    <source>
        <dbReference type="PROSITE" id="PS50853"/>
    </source>
</evidence>
<keyword evidence="3" id="KW-0812">Transmembrane</keyword>
<evidence type="ECO:0000256" key="2">
    <source>
        <dbReference type="SAM" id="MobiDB-lite"/>
    </source>
</evidence>
<protein>
    <recommendedName>
        <fullName evidence="4">Fibronectin type-III domain-containing protein</fullName>
    </recommendedName>
</protein>
<dbReference type="PROSITE" id="PS50853">
    <property type="entry name" value="FN3"/>
    <property type="match status" value="1"/>
</dbReference>
<dbReference type="InterPro" id="IPR043536">
    <property type="entry name" value="HCF1/2"/>
</dbReference>
<dbReference type="Proteomes" id="UP001176940">
    <property type="component" value="Unassembled WGS sequence"/>
</dbReference>
<keyword evidence="1" id="KW-0880">Kelch repeat</keyword>
<proteinExistence type="predicted"/>
<organism evidence="5 6">
    <name type="scientific">Ranitomeya imitator</name>
    <name type="common">mimic poison frog</name>
    <dbReference type="NCBI Taxonomy" id="111125"/>
    <lineage>
        <taxon>Eukaryota</taxon>
        <taxon>Metazoa</taxon>
        <taxon>Chordata</taxon>
        <taxon>Craniata</taxon>
        <taxon>Vertebrata</taxon>
        <taxon>Euteleostomi</taxon>
        <taxon>Amphibia</taxon>
        <taxon>Batrachia</taxon>
        <taxon>Anura</taxon>
        <taxon>Neobatrachia</taxon>
        <taxon>Hyloidea</taxon>
        <taxon>Dendrobatidae</taxon>
        <taxon>Dendrobatinae</taxon>
        <taxon>Ranitomeya</taxon>
    </lineage>
</organism>
<dbReference type="Gene3D" id="2.60.40.10">
    <property type="entry name" value="Immunoglobulins"/>
    <property type="match status" value="1"/>
</dbReference>
<evidence type="ECO:0000313" key="6">
    <source>
        <dbReference type="Proteomes" id="UP001176940"/>
    </source>
</evidence>
<dbReference type="Gene3D" id="6.10.250.2590">
    <property type="match status" value="1"/>
</dbReference>
<name>A0ABN9M5L7_9NEOB</name>
<evidence type="ECO:0000313" key="5">
    <source>
        <dbReference type="EMBL" id="CAJ0958452.1"/>
    </source>
</evidence>
<dbReference type="CDD" id="cd00063">
    <property type="entry name" value="FN3"/>
    <property type="match status" value="1"/>
</dbReference>
<dbReference type="InterPro" id="IPR036116">
    <property type="entry name" value="FN3_sf"/>
</dbReference>
<feature type="region of interest" description="Disordered" evidence="2">
    <location>
        <begin position="284"/>
        <end position="307"/>
    </location>
</feature>
<keyword evidence="6" id="KW-1185">Reference proteome</keyword>
<feature type="transmembrane region" description="Helical" evidence="3">
    <location>
        <begin position="50"/>
        <end position="71"/>
    </location>
</feature>
<accession>A0ABN9M5L7</accession>
<feature type="compositionally biased region" description="Polar residues" evidence="2">
    <location>
        <begin position="286"/>
        <end position="307"/>
    </location>
</feature>